<dbReference type="CDD" id="cd05233">
    <property type="entry name" value="SDR_c"/>
    <property type="match status" value="1"/>
</dbReference>
<dbReference type="InterPro" id="IPR036291">
    <property type="entry name" value="NAD(P)-bd_dom_sf"/>
</dbReference>
<evidence type="ECO:0000313" key="3">
    <source>
        <dbReference type="EMBL" id="CAL93737.1"/>
    </source>
</evidence>
<dbReference type="eggNOG" id="COG1028">
    <property type="taxonomic scope" value="Bacteria"/>
</dbReference>
<dbReference type="STRING" id="62928.azo1120"/>
<dbReference type="PANTHER" id="PTHR24321">
    <property type="entry name" value="DEHYDROGENASES, SHORT CHAIN"/>
    <property type="match status" value="1"/>
</dbReference>
<name>A1K4I2_AZOSB</name>
<dbReference type="KEGG" id="azo:azo1120"/>
<comment type="similarity">
    <text evidence="1">Belongs to the short-chain dehydrogenases/reductases (SDR) family.</text>
</comment>
<evidence type="ECO:0000313" key="4">
    <source>
        <dbReference type="Proteomes" id="UP000002588"/>
    </source>
</evidence>
<evidence type="ECO:0000256" key="2">
    <source>
        <dbReference type="ARBA" id="ARBA00023002"/>
    </source>
</evidence>
<dbReference type="Pfam" id="PF13561">
    <property type="entry name" value="adh_short_C2"/>
    <property type="match status" value="1"/>
</dbReference>
<organism evidence="3 4">
    <name type="scientific">Azoarcus sp. (strain BH72)</name>
    <dbReference type="NCBI Taxonomy" id="418699"/>
    <lineage>
        <taxon>Bacteria</taxon>
        <taxon>Pseudomonadati</taxon>
        <taxon>Pseudomonadota</taxon>
        <taxon>Betaproteobacteria</taxon>
        <taxon>Rhodocyclales</taxon>
        <taxon>Zoogloeaceae</taxon>
        <taxon>Azoarcus</taxon>
    </lineage>
</organism>
<accession>A1K4I2</accession>
<reference evidence="3 4" key="1">
    <citation type="journal article" date="2006" name="Nat. Biotechnol.">
        <title>Complete genome of the mutualistic, N2-fixing grass endophyte Azoarcus sp. strain BH72.</title>
        <authorList>
            <person name="Krause A."/>
            <person name="Ramakumar A."/>
            <person name="Bartels D."/>
            <person name="Battistoni F."/>
            <person name="Bekel T."/>
            <person name="Boch J."/>
            <person name="Boehm M."/>
            <person name="Friedrich F."/>
            <person name="Hurek T."/>
            <person name="Krause L."/>
            <person name="Linke B."/>
            <person name="McHardy A.C."/>
            <person name="Sarkar A."/>
            <person name="Schneiker S."/>
            <person name="Syed A.A."/>
            <person name="Thauer R."/>
            <person name="Vorhoelter F.-J."/>
            <person name="Weidner S."/>
            <person name="Puehler A."/>
            <person name="Reinhold-Hurek B."/>
            <person name="Kaiser O."/>
            <person name="Goesmann A."/>
        </authorList>
    </citation>
    <scope>NUCLEOTIDE SEQUENCE [LARGE SCALE GENOMIC DNA]</scope>
    <source>
        <strain evidence="3 4">BH72</strain>
    </source>
</reference>
<proteinExistence type="inferred from homology"/>
<dbReference type="RefSeq" id="WP_011764854.1">
    <property type="nucleotide sequence ID" value="NC_008702.1"/>
</dbReference>
<keyword evidence="4" id="KW-1185">Reference proteome</keyword>
<dbReference type="PROSITE" id="PS00061">
    <property type="entry name" value="ADH_SHORT"/>
    <property type="match status" value="1"/>
</dbReference>
<keyword evidence="2" id="KW-0560">Oxidoreductase</keyword>
<dbReference type="Gene3D" id="3.40.50.720">
    <property type="entry name" value="NAD(P)-binding Rossmann-like Domain"/>
    <property type="match status" value="1"/>
</dbReference>
<dbReference type="NCBIfam" id="NF006121">
    <property type="entry name" value="PRK08265.1"/>
    <property type="match status" value="1"/>
</dbReference>
<dbReference type="GO" id="GO:0016491">
    <property type="term" value="F:oxidoreductase activity"/>
    <property type="evidence" value="ECO:0007669"/>
    <property type="project" value="UniProtKB-KW"/>
</dbReference>
<dbReference type="EMBL" id="AM406670">
    <property type="protein sequence ID" value="CAL93737.1"/>
    <property type="molecule type" value="Genomic_DNA"/>
</dbReference>
<dbReference type="PANTHER" id="PTHR24321:SF8">
    <property type="entry name" value="ESTRADIOL 17-BETA-DEHYDROGENASE 8-RELATED"/>
    <property type="match status" value="1"/>
</dbReference>
<dbReference type="FunFam" id="3.40.50.720:FF:000084">
    <property type="entry name" value="Short-chain dehydrogenase reductase"/>
    <property type="match status" value="1"/>
</dbReference>
<dbReference type="InterPro" id="IPR020904">
    <property type="entry name" value="Sc_DH/Rdtase_CS"/>
</dbReference>
<dbReference type="SUPFAM" id="SSF51735">
    <property type="entry name" value="NAD(P)-binding Rossmann-fold domains"/>
    <property type="match status" value="1"/>
</dbReference>
<evidence type="ECO:0000256" key="1">
    <source>
        <dbReference type="ARBA" id="ARBA00006484"/>
    </source>
</evidence>
<sequence length="270" mass="27836">MSTTETPRLAGKVAIVTGATQGLGADIARVLAGSGATVYIVGRGREAGEAVAAGIGSPARYLEADITDDAAIERCIRTVIDDCGRLDLLVNNACSYNDRGLASSRAEWLATLNVNLVSGAIFTQKAAEVMRPGSVVINLGSTGGKFGADGRAVYPASKAAIIQITKNFAVSLAPLGIRVVSVSPAWTWSPSVESMTGGSIEKADAVGAHFHPLGRVGRGEEVGRAIAFAASADASWITGIDIPVDGGFSILGPDQGRSPREWFARLQPEG</sequence>
<protein>
    <submittedName>
        <fullName evidence="3">Short-chain dehydrogenase family protein</fullName>
    </submittedName>
</protein>
<dbReference type="AlphaFoldDB" id="A1K4I2"/>
<dbReference type="InterPro" id="IPR002347">
    <property type="entry name" value="SDR_fam"/>
</dbReference>
<gene>
    <name evidence="3" type="ordered locus">azo1120</name>
</gene>
<dbReference type="HOGENOM" id="CLU_010194_1_0_4"/>
<dbReference type="Proteomes" id="UP000002588">
    <property type="component" value="Chromosome"/>
</dbReference>
<dbReference type="PRINTS" id="PR00081">
    <property type="entry name" value="GDHRDH"/>
</dbReference>
<dbReference type="PRINTS" id="PR00080">
    <property type="entry name" value="SDRFAMILY"/>
</dbReference>